<reference evidence="3 4" key="1">
    <citation type="submission" date="2020-08" db="EMBL/GenBank/DDBJ databases">
        <title>Genomic Encyclopedia of Type Strains, Phase IV (KMG-IV): sequencing the most valuable type-strain genomes for metagenomic binning, comparative biology and taxonomic classification.</title>
        <authorList>
            <person name="Goeker M."/>
        </authorList>
    </citation>
    <scope>NUCLEOTIDE SEQUENCE [LARGE SCALE GENOMIC DNA]</scope>
    <source>
        <strain evidence="3 4">DSM 4737</strain>
    </source>
</reference>
<keyword evidence="1" id="KW-0732">Signal</keyword>
<name>A0A7W9FD15_9CAUL</name>
<comment type="caution">
    <text evidence="3">The sequence shown here is derived from an EMBL/GenBank/DDBJ whole genome shotgun (WGS) entry which is preliminary data.</text>
</comment>
<sequence>MLKNTMVVTALAAVLMAAAPAMAQAPAGETVLVQAGRLLDRPGQAPRGPSTLVIRDGVVVEVREGFVGTDAVAGARVIDLRDRFVLPGLIDSHVHLVSDRAGQEGLLAEFTDSLPARAYEAAENARKTLMAGFTTVRNLGDGGGVTLALRDAVARGAVPGPRIVDAGASISTTSGHMDGRLGLNDELREHTAHDNVCDDVASCREAVRIQIGRGADVIKIATTGGVNSRIGAGLGAQMFEDEARALIETAHLYGKKVAVHAHGADGIDMALRLGADSIEHGTIFDDETVGLFRRSGAYYVPTLSTVNGYRERLAANPNAYPPEVLPKILWRISITGQSLQRAVPAGVKIAFGTDAGVSKHGRNADEFELMVANGMTPATAIQAATVNAADLLGLADQVGSLEPGKRADLIAVDGDPLTDVTVLTDVDFVMRGGQVFKSE</sequence>
<feature type="domain" description="Amidohydrolase-related" evidence="2">
    <location>
        <begin position="84"/>
        <end position="435"/>
    </location>
</feature>
<proteinExistence type="predicted"/>
<dbReference type="InterPro" id="IPR011059">
    <property type="entry name" value="Metal-dep_hydrolase_composite"/>
</dbReference>
<dbReference type="Pfam" id="PF01979">
    <property type="entry name" value="Amidohydro_1"/>
    <property type="match status" value="1"/>
</dbReference>
<keyword evidence="4" id="KW-1185">Reference proteome</keyword>
<dbReference type="PANTHER" id="PTHR43135">
    <property type="entry name" value="ALPHA-D-RIBOSE 1-METHYLPHOSPHONATE 5-TRIPHOSPHATE DIPHOSPHATASE"/>
    <property type="match status" value="1"/>
</dbReference>
<keyword evidence="3" id="KW-0378">Hydrolase</keyword>
<accession>A0A7W9FD15</accession>
<gene>
    <name evidence="3" type="ORF">GGR13_000347</name>
</gene>
<evidence type="ECO:0000256" key="1">
    <source>
        <dbReference type="SAM" id="SignalP"/>
    </source>
</evidence>
<evidence type="ECO:0000313" key="3">
    <source>
        <dbReference type="EMBL" id="MBB5744775.1"/>
    </source>
</evidence>
<organism evidence="3 4">
    <name type="scientific">Brevundimonas variabilis</name>
    <dbReference type="NCBI Taxonomy" id="74312"/>
    <lineage>
        <taxon>Bacteria</taxon>
        <taxon>Pseudomonadati</taxon>
        <taxon>Pseudomonadota</taxon>
        <taxon>Alphaproteobacteria</taxon>
        <taxon>Caulobacterales</taxon>
        <taxon>Caulobacteraceae</taxon>
        <taxon>Brevundimonas</taxon>
    </lineage>
</organism>
<dbReference type="GO" id="GO:0016810">
    <property type="term" value="F:hydrolase activity, acting on carbon-nitrogen (but not peptide) bonds"/>
    <property type="evidence" value="ECO:0007669"/>
    <property type="project" value="InterPro"/>
</dbReference>
<dbReference type="Gene3D" id="3.20.20.140">
    <property type="entry name" value="Metal-dependent hydrolases"/>
    <property type="match status" value="1"/>
</dbReference>
<dbReference type="CDD" id="cd01299">
    <property type="entry name" value="Met_dep_hydrolase_A"/>
    <property type="match status" value="1"/>
</dbReference>
<feature type="chain" id="PRO_5030518580" evidence="1">
    <location>
        <begin position="24"/>
        <end position="439"/>
    </location>
</feature>
<dbReference type="RefSeq" id="WP_183211734.1">
    <property type="nucleotide sequence ID" value="NZ_JACHOR010000001.1"/>
</dbReference>
<dbReference type="SUPFAM" id="SSF51556">
    <property type="entry name" value="Metallo-dependent hydrolases"/>
    <property type="match status" value="1"/>
</dbReference>
<feature type="signal peptide" evidence="1">
    <location>
        <begin position="1"/>
        <end position="23"/>
    </location>
</feature>
<dbReference type="EMBL" id="JACHOR010000001">
    <property type="protein sequence ID" value="MBB5744775.1"/>
    <property type="molecule type" value="Genomic_DNA"/>
</dbReference>
<evidence type="ECO:0000259" key="2">
    <source>
        <dbReference type="Pfam" id="PF01979"/>
    </source>
</evidence>
<dbReference type="Proteomes" id="UP000545037">
    <property type="component" value="Unassembled WGS sequence"/>
</dbReference>
<dbReference type="InterPro" id="IPR051781">
    <property type="entry name" value="Metallo-dep_Hydrolase"/>
</dbReference>
<dbReference type="Gene3D" id="2.30.40.10">
    <property type="entry name" value="Urease, subunit C, domain 1"/>
    <property type="match status" value="1"/>
</dbReference>
<dbReference type="PANTHER" id="PTHR43135:SF3">
    <property type="entry name" value="ALPHA-D-RIBOSE 1-METHYLPHOSPHONATE 5-TRIPHOSPHATE DIPHOSPHATASE"/>
    <property type="match status" value="1"/>
</dbReference>
<dbReference type="SUPFAM" id="SSF51338">
    <property type="entry name" value="Composite domain of metallo-dependent hydrolases"/>
    <property type="match status" value="1"/>
</dbReference>
<protein>
    <submittedName>
        <fullName evidence="3">Imidazolonepropionase-like amidohydrolase</fullName>
    </submittedName>
</protein>
<dbReference type="InterPro" id="IPR057744">
    <property type="entry name" value="OTAase-like"/>
</dbReference>
<dbReference type="InterPro" id="IPR006680">
    <property type="entry name" value="Amidohydro-rel"/>
</dbReference>
<dbReference type="InterPro" id="IPR032466">
    <property type="entry name" value="Metal_Hydrolase"/>
</dbReference>
<dbReference type="AlphaFoldDB" id="A0A7W9FD15"/>
<evidence type="ECO:0000313" key="4">
    <source>
        <dbReference type="Proteomes" id="UP000545037"/>
    </source>
</evidence>